<proteinExistence type="predicted"/>
<evidence type="ECO:0000313" key="2">
    <source>
        <dbReference type="Proteomes" id="UP000184267"/>
    </source>
</evidence>
<dbReference type="OrthoDB" id="3270220at2759"/>
<comment type="caution">
    <text evidence="1">The sequence shown here is derived from an EMBL/GenBank/DDBJ whole genome shotgun (WGS) entry which is preliminary data.</text>
</comment>
<dbReference type="InterPro" id="IPR032675">
    <property type="entry name" value="LRR_dom_sf"/>
</dbReference>
<feature type="non-terminal residue" evidence="1">
    <location>
        <position position="1"/>
    </location>
</feature>
<reference evidence="1 2" key="1">
    <citation type="submission" date="2016-10" db="EMBL/GenBank/DDBJ databases">
        <title>Genome sequence of the basidiomycete white-rot fungus Trametes pubescens.</title>
        <authorList>
            <person name="Makela M.R."/>
            <person name="Granchi Z."/>
            <person name="Peng M."/>
            <person name="De Vries R.P."/>
            <person name="Grigoriev I."/>
            <person name="Riley R."/>
            <person name="Hilden K."/>
        </authorList>
    </citation>
    <scope>NUCLEOTIDE SEQUENCE [LARGE SCALE GENOMIC DNA]</scope>
    <source>
        <strain evidence="1 2">FBCC735</strain>
    </source>
</reference>
<evidence type="ECO:0000313" key="1">
    <source>
        <dbReference type="EMBL" id="OJT10635.1"/>
    </source>
</evidence>
<organism evidence="1 2">
    <name type="scientific">Trametes pubescens</name>
    <name type="common">White-rot fungus</name>
    <dbReference type="NCBI Taxonomy" id="154538"/>
    <lineage>
        <taxon>Eukaryota</taxon>
        <taxon>Fungi</taxon>
        <taxon>Dikarya</taxon>
        <taxon>Basidiomycota</taxon>
        <taxon>Agaricomycotina</taxon>
        <taxon>Agaricomycetes</taxon>
        <taxon>Polyporales</taxon>
        <taxon>Polyporaceae</taxon>
        <taxon>Trametes</taxon>
    </lineage>
</organism>
<accession>A0A1M2VSR3</accession>
<dbReference type="Gene3D" id="3.80.10.10">
    <property type="entry name" value="Ribonuclease Inhibitor"/>
    <property type="match status" value="1"/>
</dbReference>
<keyword evidence="2" id="KW-1185">Reference proteome</keyword>
<dbReference type="Proteomes" id="UP000184267">
    <property type="component" value="Unassembled WGS sequence"/>
</dbReference>
<gene>
    <name evidence="1" type="ORF">TRAPUB_12855</name>
</gene>
<sequence>NIIYTVEVDDPCIVRIYVGQHGLPPTSHSLKYPENLPLFGVDLCYFPAVQSVVFDNVPGGVPWQAIMRCLKHPGVTSLSFGKKSTWTSASLHIPSNLSLPSPQLTKFAYNPSQWRTVEITGERISPEAVYALESSYLRALVLPMSAIAESLTLPVETAPLLEMAATDWPRLRTLALTGLYTHPDQCRAIPFLLLRMPNLRSLSIEVAQLPEMLRPHLLKEPSRNLYHLRSLTISYPNPDDPIFSCLGDGLTALSLRDAPRHCFHERYTPSPFSTSPILTSSECLTILKRISAPVLSVLELVYHADAAEDELLQYLSRTLPLLQELEIHRYKAYPNESVPYLHIARTLSSIKYLHALYLNLDIRDGLHAPWRVPAATRQWENARDARGLELLAILQTGAYFEYVALFLRTKGACTWTLYRPEWSPEPQIDPRSLYQTYVSHPSLAWRACTR</sequence>
<dbReference type="SUPFAM" id="SSF52047">
    <property type="entry name" value="RNI-like"/>
    <property type="match status" value="1"/>
</dbReference>
<dbReference type="OMA" id="RHCFHER"/>
<protein>
    <recommendedName>
        <fullName evidence="3">F-box domain-containing protein</fullName>
    </recommendedName>
</protein>
<evidence type="ECO:0008006" key="3">
    <source>
        <dbReference type="Google" id="ProtNLM"/>
    </source>
</evidence>
<name>A0A1M2VSR3_TRAPU</name>
<dbReference type="AlphaFoldDB" id="A0A1M2VSR3"/>
<dbReference type="EMBL" id="MNAD01000763">
    <property type="protein sequence ID" value="OJT10635.1"/>
    <property type="molecule type" value="Genomic_DNA"/>
</dbReference>